<dbReference type="GO" id="GO:0006508">
    <property type="term" value="P:proteolysis"/>
    <property type="evidence" value="ECO:0007669"/>
    <property type="project" value="UniProtKB-KW"/>
</dbReference>
<keyword evidence="6" id="KW-1015">Disulfide bond</keyword>
<dbReference type="PRINTS" id="PR00705">
    <property type="entry name" value="PAPAIN"/>
</dbReference>
<dbReference type="InterPro" id="IPR038765">
    <property type="entry name" value="Papain-like_cys_pep_sf"/>
</dbReference>
<dbReference type="EMBL" id="IACT01007489">
    <property type="protein sequence ID" value="LAC26603.1"/>
    <property type="molecule type" value="mRNA"/>
</dbReference>
<accession>A0A6A7G926</accession>
<dbReference type="PANTHER" id="PTHR12411">
    <property type="entry name" value="CYSTEINE PROTEASE FAMILY C1-RELATED"/>
    <property type="match status" value="1"/>
</dbReference>
<evidence type="ECO:0000313" key="10">
    <source>
        <dbReference type="EMBL" id="LAC26603.1"/>
    </source>
</evidence>
<dbReference type="GO" id="GO:0008234">
    <property type="term" value="F:cysteine-type peptidase activity"/>
    <property type="evidence" value="ECO:0007669"/>
    <property type="project" value="UniProtKB-KW"/>
</dbReference>
<dbReference type="InterPro" id="IPR039417">
    <property type="entry name" value="Peptidase_C1A_papain-like"/>
</dbReference>
<keyword evidence="5" id="KW-0865">Zymogen</keyword>
<dbReference type="InterPro" id="IPR013201">
    <property type="entry name" value="Prot_inhib_I29"/>
</dbReference>
<dbReference type="Pfam" id="PF08246">
    <property type="entry name" value="Inhibitor_I29"/>
    <property type="match status" value="1"/>
</dbReference>
<keyword evidence="3" id="KW-0378">Hydrolase</keyword>
<feature type="chain" id="PRO_5025362753" evidence="7">
    <location>
        <begin position="19"/>
        <end position="334"/>
    </location>
</feature>
<keyword evidence="2" id="KW-0645">Protease</keyword>
<feature type="domain" description="Peptidase C1A papain C-terminal" evidence="8">
    <location>
        <begin position="118"/>
        <end position="333"/>
    </location>
</feature>
<dbReference type="InterPro" id="IPR000668">
    <property type="entry name" value="Peptidase_C1A_C"/>
</dbReference>
<evidence type="ECO:0000256" key="4">
    <source>
        <dbReference type="ARBA" id="ARBA00022807"/>
    </source>
</evidence>
<evidence type="ECO:0000256" key="7">
    <source>
        <dbReference type="SAM" id="SignalP"/>
    </source>
</evidence>
<evidence type="ECO:0000256" key="1">
    <source>
        <dbReference type="ARBA" id="ARBA00008455"/>
    </source>
</evidence>
<dbReference type="InterPro" id="IPR013128">
    <property type="entry name" value="Peptidase_C1A"/>
</dbReference>
<dbReference type="InterPro" id="IPR025661">
    <property type="entry name" value="Pept_asp_AS"/>
</dbReference>
<dbReference type="CDD" id="cd02248">
    <property type="entry name" value="Peptidase_C1A"/>
    <property type="match status" value="1"/>
</dbReference>
<proteinExistence type="evidence at transcript level"/>
<evidence type="ECO:0000256" key="5">
    <source>
        <dbReference type="ARBA" id="ARBA00023145"/>
    </source>
</evidence>
<dbReference type="InterPro" id="IPR000169">
    <property type="entry name" value="Pept_cys_AS"/>
</dbReference>
<sequence>MRALFAALLLGLTVAVQADSFNRVVRHEWEEFKFSHNKTYDGDDEEAYRLKVFVENNLKIVEHNNRFAQGLESFIMKINRFSDMTSQEVVNTMNGFLGNPNGKREGATFIGVDDDVPLPETVDWREKGAVTPVKDQGRCGSCWAFSATGGLEGQHFRKTGKLVSLSEQNLMDCSRSYGNGGCYGGAIDVSFKYIKENGGIDTEESYPYTGKHHSCAFKRADVGADDVGFVDLPFGNEDALKKAVATIGPISTAVDASLATFHLYDKGIYAAKSCSILTLDHSVLVVGYGSEGGKDYWLVKNSWGKPWGEKGYIKMARNMDNMCGISSAASYPLV</sequence>
<keyword evidence="7" id="KW-0732">Signal</keyword>
<evidence type="ECO:0000256" key="2">
    <source>
        <dbReference type="ARBA" id="ARBA00022670"/>
    </source>
</evidence>
<feature type="signal peptide" evidence="7">
    <location>
        <begin position="1"/>
        <end position="18"/>
    </location>
</feature>
<comment type="similarity">
    <text evidence="1">Belongs to the peptidase C1 family.</text>
</comment>
<evidence type="ECO:0000259" key="9">
    <source>
        <dbReference type="SMART" id="SM00848"/>
    </source>
</evidence>
<dbReference type="AlphaFoldDB" id="A0A6A7G926"/>
<dbReference type="Pfam" id="PF00112">
    <property type="entry name" value="Peptidase_C1"/>
    <property type="match status" value="1"/>
</dbReference>
<protein>
    <submittedName>
        <fullName evidence="10">Cathepsin L1-like</fullName>
    </submittedName>
</protein>
<dbReference type="FunFam" id="3.90.70.10:FF:000006">
    <property type="entry name" value="Cathepsin S"/>
    <property type="match status" value="1"/>
</dbReference>
<dbReference type="SUPFAM" id="SSF54001">
    <property type="entry name" value="Cysteine proteinases"/>
    <property type="match status" value="1"/>
</dbReference>
<dbReference type="SMART" id="SM00848">
    <property type="entry name" value="Inhibitor_I29"/>
    <property type="match status" value="1"/>
</dbReference>
<dbReference type="SMART" id="SM00645">
    <property type="entry name" value="Pept_C1"/>
    <property type="match status" value="1"/>
</dbReference>
<reference evidence="10" key="1">
    <citation type="submission" date="2017-11" db="EMBL/GenBank/DDBJ databases">
        <title>The sensing device of the deep-sea amphipod.</title>
        <authorList>
            <person name="Kobayashi H."/>
            <person name="Nagahama T."/>
            <person name="Arai W."/>
            <person name="Sasagawa Y."/>
            <person name="Umeda M."/>
            <person name="Hayashi T."/>
            <person name="Nikaido I."/>
            <person name="Watanabe H."/>
            <person name="Oguri K."/>
            <person name="Kitazato H."/>
            <person name="Fujioka K."/>
            <person name="Kido Y."/>
            <person name="Takami H."/>
        </authorList>
    </citation>
    <scope>NUCLEOTIDE SEQUENCE</scope>
    <source>
        <tissue evidence="10">Whole body</tissue>
    </source>
</reference>
<name>A0A6A7G926_9CRUS</name>
<dbReference type="PROSITE" id="PS00640">
    <property type="entry name" value="THIOL_PROTEASE_ASN"/>
    <property type="match status" value="1"/>
</dbReference>
<dbReference type="PROSITE" id="PS00639">
    <property type="entry name" value="THIOL_PROTEASE_HIS"/>
    <property type="match status" value="1"/>
</dbReference>
<evidence type="ECO:0000259" key="8">
    <source>
        <dbReference type="SMART" id="SM00645"/>
    </source>
</evidence>
<keyword evidence="4" id="KW-0788">Thiol protease</keyword>
<dbReference type="Gene3D" id="3.90.70.10">
    <property type="entry name" value="Cysteine proteinases"/>
    <property type="match status" value="1"/>
</dbReference>
<dbReference type="InterPro" id="IPR025660">
    <property type="entry name" value="Pept_his_AS"/>
</dbReference>
<dbReference type="PROSITE" id="PS00139">
    <property type="entry name" value="THIOL_PROTEASE_CYS"/>
    <property type="match status" value="1"/>
</dbReference>
<evidence type="ECO:0000256" key="6">
    <source>
        <dbReference type="ARBA" id="ARBA00023157"/>
    </source>
</evidence>
<organism evidence="10">
    <name type="scientific">Hirondellea gigas</name>
    <dbReference type="NCBI Taxonomy" id="1518452"/>
    <lineage>
        <taxon>Eukaryota</taxon>
        <taxon>Metazoa</taxon>
        <taxon>Ecdysozoa</taxon>
        <taxon>Arthropoda</taxon>
        <taxon>Crustacea</taxon>
        <taxon>Multicrustacea</taxon>
        <taxon>Malacostraca</taxon>
        <taxon>Eumalacostraca</taxon>
        <taxon>Peracarida</taxon>
        <taxon>Amphipoda</taxon>
        <taxon>Amphilochidea</taxon>
        <taxon>Lysianassida</taxon>
        <taxon>Lysianassidira</taxon>
        <taxon>Lysianassoidea</taxon>
        <taxon>Lysianassidae</taxon>
        <taxon>Hirondellea</taxon>
    </lineage>
</organism>
<evidence type="ECO:0000256" key="3">
    <source>
        <dbReference type="ARBA" id="ARBA00022801"/>
    </source>
</evidence>
<feature type="domain" description="Cathepsin propeptide inhibitor" evidence="9">
    <location>
        <begin position="29"/>
        <end position="89"/>
    </location>
</feature>